<keyword evidence="1" id="KW-0732">Signal</keyword>
<dbReference type="Gene3D" id="3.40.50.2300">
    <property type="match status" value="2"/>
</dbReference>
<evidence type="ECO:0000313" key="3">
    <source>
        <dbReference type="EMBL" id="SVA29265.1"/>
    </source>
</evidence>
<dbReference type="InterPro" id="IPR028082">
    <property type="entry name" value="Peripla_BP_I"/>
</dbReference>
<dbReference type="Pfam" id="PF13458">
    <property type="entry name" value="Peripla_BP_6"/>
    <property type="match status" value="1"/>
</dbReference>
<dbReference type="CDD" id="cd06343">
    <property type="entry name" value="PBP1_ABC_ligand_binding-like"/>
    <property type="match status" value="1"/>
</dbReference>
<evidence type="ECO:0000256" key="1">
    <source>
        <dbReference type="ARBA" id="ARBA00022729"/>
    </source>
</evidence>
<dbReference type="InterPro" id="IPR028081">
    <property type="entry name" value="Leu-bd"/>
</dbReference>
<dbReference type="PANTHER" id="PTHR47235:SF1">
    <property type="entry name" value="BLR6548 PROTEIN"/>
    <property type="match status" value="1"/>
</dbReference>
<reference evidence="3" key="1">
    <citation type="submission" date="2018-05" db="EMBL/GenBank/DDBJ databases">
        <authorList>
            <person name="Lanie J.A."/>
            <person name="Ng W.-L."/>
            <person name="Kazmierczak K.M."/>
            <person name="Andrzejewski T.M."/>
            <person name="Davidsen T.M."/>
            <person name="Wayne K.J."/>
            <person name="Tettelin H."/>
            <person name="Glass J.I."/>
            <person name="Rusch D."/>
            <person name="Podicherti R."/>
            <person name="Tsui H.-C.T."/>
            <person name="Winkler M.E."/>
        </authorList>
    </citation>
    <scope>NUCLEOTIDE SEQUENCE</scope>
</reference>
<proteinExistence type="predicted"/>
<feature type="domain" description="Leucine-binding protein" evidence="2">
    <location>
        <begin position="34"/>
        <end position="380"/>
    </location>
</feature>
<dbReference type="EMBL" id="UINC01006725">
    <property type="protein sequence ID" value="SVA29265.1"/>
    <property type="molecule type" value="Genomic_DNA"/>
</dbReference>
<name>A0A381UM72_9ZZZZ</name>
<evidence type="ECO:0000259" key="2">
    <source>
        <dbReference type="Pfam" id="PF13458"/>
    </source>
</evidence>
<accession>A0A381UM72</accession>
<gene>
    <name evidence="3" type="ORF">METZ01_LOCUS82119</name>
</gene>
<sequence>MKKSIAAALLSFLLIFTLTNCSDQTAQGVTDSEIVLGIHTDISGPVSSFGKYSVEGIQMRIDEINFEGGIHGRKLSIIAEDHQYQVPRAVQAANKLLNKDKVFLMIGNLGTPQNNAVFKLQEEKNVPNLFPLSAARSMTEPFHRLKFGALSTYYDQSRAGIKWAVEVQGKSKVCVLYEDNDFGQEIYEAAVDQLAAMNMQLAEKATNKPTDTDLTSQITKLKNANCDAIAMGTIVKDTILAYTKARQIGWDDVLFIGQVASYHPVIASQPNGIMDGFYTLAQFQSPSKDNCELEICNWIDKYESIYGNIPNIGSAYGYAYMDLTARALEIAGKNVTVDSFIKAMESIKDYKIPFGHSVLSFGPDKHLGSNDSYLFVVKDGKFVQVDNNEYSY</sequence>
<protein>
    <recommendedName>
        <fullName evidence="2">Leucine-binding protein domain-containing protein</fullName>
    </recommendedName>
</protein>
<dbReference type="SUPFAM" id="SSF53822">
    <property type="entry name" value="Periplasmic binding protein-like I"/>
    <property type="match status" value="1"/>
</dbReference>
<dbReference type="AlphaFoldDB" id="A0A381UM72"/>
<organism evidence="3">
    <name type="scientific">marine metagenome</name>
    <dbReference type="NCBI Taxonomy" id="408172"/>
    <lineage>
        <taxon>unclassified sequences</taxon>
        <taxon>metagenomes</taxon>
        <taxon>ecological metagenomes</taxon>
    </lineage>
</organism>
<dbReference type="PANTHER" id="PTHR47235">
    <property type="entry name" value="BLR6548 PROTEIN"/>
    <property type="match status" value="1"/>
</dbReference>